<dbReference type="InterPro" id="IPR039317">
    <property type="entry name" value="TIC"/>
</dbReference>
<dbReference type="GO" id="GO:0042752">
    <property type="term" value="P:regulation of circadian rhythm"/>
    <property type="evidence" value="ECO:0007669"/>
    <property type="project" value="InterPro"/>
</dbReference>
<evidence type="ECO:0000256" key="1">
    <source>
        <dbReference type="SAM" id="MobiDB-lite"/>
    </source>
</evidence>
<name>A0AAN9IEM1_CROPI</name>
<feature type="compositionally biased region" description="Polar residues" evidence="1">
    <location>
        <begin position="38"/>
        <end position="47"/>
    </location>
</feature>
<dbReference type="Proteomes" id="UP001372338">
    <property type="component" value="Unassembled WGS sequence"/>
</dbReference>
<evidence type="ECO:0000313" key="3">
    <source>
        <dbReference type="Proteomes" id="UP001372338"/>
    </source>
</evidence>
<protein>
    <submittedName>
        <fullName evidence="2">Uncharacterized protein</fullName>
    </submittedName>
</protein>
<dbReference type="PANTHER" id="PTHR34798:SF2">
    <property type="entry name" value="PROTEIN TIME FOR COFFEE"/>
    <property type="match status" value="1"/>
</dbReference>
<dbReference type="EMBL" id="JAYWIO010000004">
    <property type="protein sequence ID" value="KAK7269876.1"/>
    <property type="molecule type" value="Genomic_DNA"/>
</dbReference>
<organism evidence="2 3">
    <name type="scientific">Crotalaria pallida</name>
    <name type="common">Smooth rattlebox</name>
    <name type="synonym">Crotalaria striata</name>
    <dbReference type="NCBI Taxonomy" id="3830"/>
    <lineage>
        <taxon>Eukaryota</taxon>
        <taxon>Viridiplantae</taxon>
        <taxon>Streptophyta</taxon>
        <taxon>Embryophyta</taxon>
        <taxon>Tracheophyta</taxon>
        <taxon>Spermatophyta</taxon>
        <taxon>Magnoliopsida</taxon>
        <taxon>eudicotyledons</taxon>
        <taxon>Gunneridae</taxon>
        <taxon>Pentapetalae</taxon>
        <taxon>rosids</taxon>
        <taxon>fabids</taxon>
        <taxon>Fabales</taxon>
        <taxon>Fabaceae</taxon>
        <taxon>Papilionoideae</taxon>
        <taxon>50 kb inversion clade</taxon>
        <taxon>genistoids sensu lato</taxon>
        <taxon>core genistoids</taxon>
        <taxon>Crotalarieae</taxon>
        <taxon>Crotalaria</taxon>
    </lineage>
</organism>
<dbReference type="GO" id="GO:0005634">
    <property type="term" value="C:nucleus"/>
    <property type="evidence" value="ECO:0007669"/>
    <property type="project" value="TreeGrafter"/>
</dbReference>
<comment type="caution">
    <text evidence="2">The sequence shown here is derived from an EMBL/GenBank/DDBJ whole genome shotgun (WGS) entry which is preliminary data.</text>
</comment>
<sequence>MGHPHSAKGSSNFTQDKDHGLAMFPGHTGKEKDYQPPNIDNSQRKQVLLQQSLPQELQHAPAFIFPLHQQHAAAATAVAVAASVRPGSVKSLPVTSSGASSSASNLVPVSISL</sequence>
<dbReference type="AlphaFoldDB" id="A0AAN9IEM1"/>
<feature type="region of interest" description="Disordered" evidence="1">
    <location>
        <begin position="1"/>
        <end position="47"/>
    </location>
</feature>
<feature type="region of interest" description="Disordered" evidence="1">
    <location>
        <begin position="89"/>
        <end position="113"/>
    </location>
</feature>
<evidence type="ECO:0000313" key="2">
    <source>
        <dbReference type="EMBL" id="KAK7269876.1"/>
    </source>
</evidence>
<dbReference type="PANTHER" id="PTHR34798">
    <property type="entry name" value="PROTEIN TIME FOR COFFEE"/>
    <property type="match status" value="1"/>
</dbReference>
<proteinExistence type="predicted"/>
<accession>A0AAN9IEM1</accession>
<gene>
    <name evidence="2" type="ORF">RIF29_22657</name>
</gene>
<keyword evidence="3" id="KW-1185">Reference proteome</keyword>
<reference evidence="2 3" key="1">
    <citation type="submission" date="2024-01" db="EMBL/GenBank/DDBJ databases">
        <title>The genomes of 5 underutilized Papilionoideae crops provide insights into root nodulation and disease resistanc.</title>
        <authorList>
            <person name="Yuan L."/>
        </authorList>
    </citation>
    <scope>NUCLEOTIDE SEQUENCE [LARGE SCALE GENOMIC DNA]</scope>
    <source>
        <strain evidence="2">ZHUSHIDOU_FW_LH</strain>
        <tissue evidence="2">Leaf</tissue>
    </source>
</reference>